<dbReference type="Gene3D" id="3.40.50.300">
    <property type="entry name" value="P-loop containing nucleotide triphosphate hydrolases"/>
    <property type="match status" value="3"/>
</dbReference>
<evidence type="ECO:0000256" key="3">
    <source>
        <dbReference type="ARBA" id="ARBA00022741"/>
    </source>
</evidence>
<dbReference type="PANTHER" id="PTHR10903:SF188">
    <property type="entry name" value="GTPASE IMAP FAMILY MEMBER 2-LIKE-RELATED"/>
    <property type="match status" value="1"/>
</dbReference>
<reference evidence="9 10" key="1">
    <citation type="submission" date="2018-03" db="EMBL/GenBank/DDBJ databases">
        <title>Draft genome sequence of Rohu Carp (Labeo rohita).</title>
        <authorList>
            <person name="Das P."/>
            <person name="Kushwaha B."/>
            <person name="Joshi C.G."/>
            <person name="Kumar D."/>
            <person name="Nagpure N.S."/>
            <person name="Sahoo L."/>
            <person name="Das S.P."/>
            <person name="Bit A."/>
            <person name="Patnaik S."/>
            <person name="Meher P.K."/>
            <person name="Jayasankar P."/>
            <person name="Koringa P.G."/>
            <person name="Patel N.V."/>
            <person name="Hinsu A.T."/>
            <person name="Kumar R."/>
            <person name="Pandey M."/>
            <person name="Agarwal S."/>
            <person name="Srivastava S."/>
            <person name="Singh M."/>
            <person name="Iquebal M.A."/>
            <person name="Jaiswal S."/>
            <person name="Angadi U.B."/>
            <person name="Kumar N."/>
            <person name="Raza M."/>
            <person name="Shah T.M."/>
            <person name="Rai A."/>
            <person name="Jena J.K."/>
        </authorList>
    </citation>
    <scope>NUCLEOTIDE SEQUENCE [LARGE SCALE GENOMIC DNA]</scope>
    <source>
        <strain evidence="9">DASCIFA01</strain>
        <tissue evidence="9">Testis</tissue>
    </source>
</reference>
<feature type="compositionally biased region" description="Basic and acidic residues" evidence="7">
    <location>
        <begin position="696"/>
        <end position="708"/>
    </location>
</feature>
<dbReference type="InterPro" id="IPR006703">
    <property type="entry name" value="G_AIG1"/>
</dbReference>
<dbReference type="InterPro" id="IPR045058">
    <property type="entry name" value="GIMA/IAN/Toc"/>
</dbReference>
<dbReference type="GO" id="GO:0008270">
    <property type="term" value="F:zinc ion binding"/>
    <property type="evidence" value="ECO:0007669"/>
    <property type="project" value="UniProtKB-KW"/>
</dbReference>
<gene>
    <name evidence="9" type="ORF">ROHU_011633</name>
</gene>
<evidence type="ECO:0000313" key="10">
    <source>
        <dbReference type="Proteomes" id="UP000290572"/>
    </source>
</evidence>
<evidence type="ECO:0000256" key="6">
    <source>
        <dbReference type="ARBA" id="ARBA00023134"/>
    </source>
</evidence>
<feature type="region of interest" description="Disordered" evidence="7">
    <location>
        <begin position="459"/>
        <end position="498"/>
    </location>
</feature>
<feature type="region of interest" description="Disordered" evidence="7">
    <location>
        <begin position="691"/>
        <end position="756"/>
    </location>
</feature>
<accession>A0A498LKX3</accession>
<dbReference type="GO" id="GO:0003677">
    <property type="term" value="F:DNA binding"/>
    <property type="evidence" value="ECO:0007669"/>
    <property type="project" value="InterPro"/>
</dbReference>
<proteinExistence type="inferred from homology"/>
<dbReference type="PANTHER" id="PTHR10903">
    <property type="entry name" value="GTPASE, IMAP FAMILY MEMBER-RELATED"/>
    <property type="match status" value="1"/>
</dbReference>
<dbReference type="STRING" id="84645.A0A498LKX3"/>
<evidence type="ECO:0000256" key="2">
    <source>
        <dbReference type="ARBA" id="ARBA00022723"/>
    </source>
</evidence>
<evidence type="ECO:0000256" key="4">
    <source>
        <dbReference type="ARBA" id="ARBA00022771"/>
    </source>
</evidence>
<dbReference type="InterPro" id="IPR027417">
    <property type="entry name" value="P-loop_NTPase"/>
</dbReference>
<name>A0A498LKX3_LABRO</name>
<keyword evidence="5" id="KW-0862">Zinc</keyword>
<feature type="domain" description="AIG1-type G" evidence="8">
    <location>
        <begin position="254"/>
        <end position="444"/>
    </location>
</feature>
<keyword evidence="2" id="KW-0479">Metal-binding</keyword>
<feature type="region of interest" description="Disordered" evidence="7">
    <location>
        <begin position="180"/>
        <end position="203"/>
    </location>
</feature>
<dbReference type="AlphaFoldDB" id="A0A498LKX3"/>
<evidence type="ECO:0000259" key="8">
    <source>
        <dbReference type="PROSITE" id="PS51720"/>
    </source>
</evidence>
<feature type="compositionally biased region" description="Polar residues" evidence="7">
    <location>
        <begin position="715"/>
        <end position="724"/>
    </location>
</feature>
<dbReference type="Pfam" id="PF04548">
    <property type="entry name" value="AIG1"/>
    <property type="match status" value="3"/>
</dbReference>
<evidence type="ECO:0000313" key="9">
    <source>
        <dbReference type="EMBL" id="RXN08193.1"/>
    </source>
</evidence>
<dbReference type="Proteomes" id="UP000290572">
    <property type="component" value="Unassembled WGS sequence"/>
</dbReference>
<keyword evidence="6" id="KW-0342">GTP-binding</keyword>
<evidence type="ECO:0000256" key="1">
    <source>
        <dbReference type="ARBA" id="ARBA00008535"/>
    </source>
</evidence>
<feature type="compositionally biased region" description="Polar residues" evidence="7">
    <location>
        <begin position="186"/>
        <end position="203"/>
    </location>
</feature>
<comment type="similarity">
    <text evidence="1">Belongs to the TRAFAC class TrmE-Era-EngA-EngB-Septin-like GTPase superfamily. AIG1/Toc34/Toc159-like paraseptin GTPase family. IAN subfamily.</text>
</comment>
<sequence length="978" mass="112247">MSANSLVIKFAFVDHKEFLCTSSTKKKHSAKCGFCKACLTETAGTTSTFTRHLERKHRERQAMTDALQRLHCAKLRRKFSGITSAKRLNMKSFTQELNDFLNCPYKLNKTKQELNSDMMDPNPDDILPGEDKENSTVDFNQTQLNLNNLEVSPESKQNEFAEGPVLDDKETCGEVKKEVSEETFDMEQTSVPVTSQEQTPKTEITTDHSIQANMSGRENQAHKSLEEKNNSKAIGHADMSKSPEPSDSSLNHMDPSLSVLLFGSFSAVQFGHENIVLGENIENVATSRIVSSQRKISDRHVSVINMIDFHETELYLESVDHLIGQLMDDNQIHAFIFVLRLNQLTDADKMGLEWLQRVFGDKVLQFVLILFTYETDEECDTIIDDLKKNSDLEQLLEKCGGRYQTCNKMMNNQSEMRELMNKIELLFNDNQQQCYTGERRGTEELQKIECESAEAQIIRRNTESSTSTETEEQHLDNEQTLEEASNFRPDGQADLRETPEVCDSDSSVSYMDNMFPSMTIVLFGNSSSVQFGQENILLGEKQTNMENSEISSITPVQRKISERHISVIDMTDLHETEHVDHLVGQLLNEAEIHTFIFLVQLGQITNDDILEWLQRVFGDKVLQFVLILFTYEREEECDSITNDLTKNPVLEQLLEKCGGRYQTCNKMMNSQSEMKELMDKIRHLFNKNQQQCYTEQRPETEEPQKSECAEAQIIRGSTDSTTSAKTEEQHMDNEQTLEEASNSRPNGQADLRRTPEVCDPNSLVSYMDNMFPSMTIVLFGNSSSVQFGHENILLGEKQTNMENSEISSIIPVQRKISERHISVINMTDLHETEHVDHLIGQLLNEAEIHTFIFIVQLGQLTNDDKMGFEWLQRVFGDKVLHFVLILFTYEREEEKCDSISLIKDPVLEQLLGKCGGRYHICNKMMNSQSEMRELMSKIELLFNENQQQCYTEQRPETEEPQKSECGEKNRFFIDISHF</sequence>
<evidence type="ECO:0000256" key="7">
    <source>
        <dbReference type="SAM" id="MobiDB-lite"/>
    </source>
</evidence>
<keyword evidence="10" id="KW-1185">Reference proteome</keyword>
<evidence type="ECO:0000256" key="5">
    <source>
        <dbReference type="ARBA" id="ARBA00022833"/>
    </source>
</evidence>
<protein>
    <submittedName>
        <fullName evidence="9">Interferon-induced very large GTPase 1-like protein</fullName>
    </submittedName>
</protein>
<dbReference type="PROSITE" id="PS51720">
    <property type="entry name" value="G_AIG1"/>
    <property type="match status" value="1"/>
</dbReference>
<organism evidence="9 10">
    <name type="scientific">Labeo rohita</name>
    <name type="common">Indian major carp</name>
    <name type="synonym">Cyprinus rohita</name>
    <dbReference type="NCBI Taxonomy" id="84645"/>
    <lineage>
        <taxon>Eukaryota</taxon>
        <taxon>Metazoa</taxon>
        <taxon>Chordata</taxon>
        <taxon>Craniata</taxon>
        <taxon>Vertebrata</taxon>
        <taxon>Euteleostomi</taxon>
        <taxon>Actinopterygii</taxon>
        <taxon>Neopterygii</taxon>
        <taxon>Teleostei</taxon>
        <taxon>Ostariophysi</taxon>
        <taxon>Cypriniformes</taxon>
        <taxon>Cyprinidae</taxon>
        <taxon>Labeoninae</taxon>
        <taxon>Labeonini</taxon>
        <taxon>Labeo</taxon>
    </lineage>
</organism>
<keyword evidence="3" id="KW-0547">Nucleotide-binding</keyword>
<comment type="caution">
    <text evidence="9">The sequence shown here is derived from an EMBL/GenBank/DDBJ whole genome shotgun (WGS) entry which is preliminary data.</text>
</comment>
<keyword evidence="4" id="KW-0863">Zinc-finger</keyword>
<dbReference type="EMBL" id="QBIY01013327">
    <property type="protein sequence ID" value="RXN08193.1"/>
    <property type="molecule type" value="Genomic_DNA"/>
</dbReference>
<dbReference type="InterPro" id="IPR003656">
    <property type="entry name" value="Znf_BED"/>
</dbReference>
<dbReference type="Pfam" id="PF02892">
    <property type="entry name" value="zf-BED"/>
    <property type="match status" value="1"/>
</dbReference>
<dbReference type="GO" id="GO:0005525">
    <property type="term" value="F:GTP binding"/>
    <property type="evidence" value="ECO:0007669"/>
    <property type="project" value="UniProtKB-KW"/>
</dbReference>